<sequence>MKFYLLILGLFISINLFAQTSETKLPQKFAVLKGKVKNNKEREWNICLTGFFDNIIQAISIDKKGNFETKIKLTDEYNDVYLYLNNEAYIQYLRPNDTLDINWDAKDFKNSFEIKSANSIRNREIQLLMGLHKEFRVDFFKLNRELYETKSSDSVKFSKINTFYNREINFLVKDGIIEATNKIACDIYFRYTTLLQRLRLLPRYCLKSTIQDNFGVMVFDKQQEPYKLFSSWYFKDSYEYREYLFNCIRFSNPFSNTTTGVDSQYAQKSVPFTPCWDDYYRGLANISLYEIRDWYLTKCIIFGFNHYAFDEAEAVYKDFLPRAQTKEYVDTLNAFYAKVSMLKPGSVAPNFTLRNDKGQMVSLSDFKGKAVYIDFWGVGCAPCVSDIKTHVPALHEKNKDKNIVFLNICIDADETTWKSNINKLNLHGVNLLAEGGENHPVSKTYGINAVPHYILVDKEGKIVNNNAPHPFEKIKLEKALDEILAN</sequence>
<gene>
    <name evidence="7" type="ORF">C3K47_04975</name>
</gene>
<dbReference type="AlphaFoldDB" id="A0A2S5A5R3"/>
<evidence type="ECO:0000259" key="6">
    <source>
        <dbReference type="PROSITE" id="PS51352"/>
    </source>
</evidence>
<dbReference type="PROSITE" id="PS51352">
    <property type="entry name" value="THIOREDOXIN_2"/>
    <property type="match status" value="1"/>
</dbReference>
<dbReference type="InterPro" id="IPR050553">
    <property type="entry name" value="Thioredoxin_ResA/DsbE_sf"/>
</dbReference>
<dbReference type="PANTHER" id="PTHR42852:SF6">
    <property type="entry name" value="THIOL:DISULFIDE INTERCHANGE PROTEIN DSBE"/>
    <property type="match status" value="1"/>
</dbReference>
<dbReference type="CDD" id="cd02966">
    <property type="entry name" value="TlpA_like_family"/>
    <property type="match status" value="1"/>
</dbReference>
<protein>
    <recommendedName>
        <fullName evidence="6">Thioredoxin domain-containing protein</fullName>
    </recommendedName>
</protein>
<keyword evidence="2" id="KW-0201">Cytochrome c-type biogenesis</keyword>
<evidence type="ECO:0000256" key="4">
    <source>
        <dbReference type="ARBA" id="ARBA00023284"/>
    </source>
</evidence>
<feature type="chain" id="PRO_5015471881" description="Thioredoxin domain-containing protein" evidence="5">
    <location>
        <begin position="19"/>
        <end position="486"/>
    </location>
</feature>
<dbReference type="GO" id="GO:0017004">
    <property type="term" value="P:cytochrome complex assembly"/>
    <property type="evidence" value="ECO:0007669"/>
    <property type="project" value="UniProtKB-KW"/>
</dbReference>
<dbReference type="Proteomes" id="UP000236893">
    <property type="component" value="Unassembled WGS sequence"/>
</dbReference>
<comment type="subcellular location">
    <subcellularLocation>
        <location evidence="1">Cell envelope</location>
    </subcellularLocation>
</comment>
<dbReference type="OrthoDB" id="983020at2"/>
<feature type="domain" description="Thioredoxin" evidence="6">
    <location>
        <begin position="342"/>
        <end position="485"/>
    </location>
</feature>
<name>A0A2S5A5R3_9SPHI</name>
<keyword evidence="5" id="KW-0732">Signal</keyword>
<dbReference type="RefSeq" id="WP_103788016.1">
    <property type="nucleotide sequence ID" value="NZ_PQVF01000003.1"/>
</dbReference>
<dbReference type="SUPFAM" id="SSF52833">
    <property type="entry name" value="Thioredoxin-like"/>
    <property type="match status" value="1"/>
</dbReference>
<accession>A0A2S5A5R3</accession>
<dbReference type="GO" id="GO:0016491">
    <property type="term" value="F:oxidoreductase activity"/>
    <property type="evidence" value="ECO:0007669"/>
    <property type="project" value="InterPro"/>
</dbReference>
<keyword evidence="3" id="KW-1015">Disulfide bond</keyword>
<dbReference type="InterPro" id="IPR036249">
    <property type="entry name" value="Thioredoxin-like_sf"/>
</dbReference>
<reference evidence="7 8" key="1">
    <citation type="submission" date="2018-01" db="EMBL/GenBank/DDBJ databases">
        <authorList>
            <person name="Gaut B.S."/>
            <person name="Morton B.R."/>
            <person name="Clegg M.T."/>
            <person name="Duvall M.R."/>
        </authorList>
    </citation>
    <scope>NUCLEOTIDE SEQUENCE [LARGE SCALE GENOMIC DNA]</scope>
    <source>
        <strain evidence="7 8">HR-AV</strain>
    </source>
</reference>
<evidence type="ECO:0000313" key="8">
    <source>
        <dbReference type="Proteomes" id="UP000236893"/>
    </source>
</evidence>
<dbReference type="PANTHER" id="PTHR42852">
    <property type="entry name" value="THIOL:DISULFIDE INTERCHANGE PROTEIN DSBE"/>
    <property type="match status" value="1"/>
</dbReference>
<evidence type="ECO:0000256" key="3">
    <source>
        <dbReference type="ARBA" id="ARBA00023157"/>
    </source>
</evidence>
<evidence type="ECO:0000256" key="2">
    <source>
        <dbReference type="ARBA" id="ARBA00022748"/>
    </source>
</evidence>
<keyword evidence="8" id="KW-1185">Reference proteome</keyword>
<comment type="caution">
    <text evidence="7">The sequence shown here is derived from an EMBL/GenBank/DDBJ whole genome shotgun (WGS) entry which is preliminary data.</text>
</comment>
<keyword evidence="4" id="KW-0676">Redox-active center</keyword>
<dbReference type="InterPro" id="IPR013766">
    <property type="entry name" value="Thioredoxin_domain"/>
</dbReference>
<dbReference type="Pfam" id="PF08534">
    <property type="entry name" value="Redoxin"/>
    <property type="match status" value="1"/>
</dbReference>
<feature type="signal peptide" evidence="5">
    <location>
        <begin position="1"/>
        <end position="18"/>
    </location>
</feature>
<evidence type="ECO:0000313" key="7">
    <source>
        <dbReference type="EMBL" id="POY37885.1"/>
    </source>
</evidence>
<dbReference type="Gene3D" id="3.40.30.10">
    <property type="entry name" value="Glutaredoxin"/>
    <property type="match status" value="1"/>
</dbReference>
<evidence type="ECO:0000256" key="5">
    <source>
        <dbReference type="SAM" id="SignalP"/>
    </source>
</evidence>
<dbReference type="InterPro" id="IPR013740">
    <property type="entry name" value="Redoxin"/>
</dbReference>
<organism evidence="7 8">
    <name type="scientific">Solitalea longa</name>
    <dbReference type="NCBI Taxonomy" id="2079460"/>
    <lineage>
        <taxon>Bacteria</taxon>
        <taxon>Pseudomonadati</taxon>
        <taxon>Bacteroidota</taxon>
        <taxon>Sphingobacteriia</taxon>
        <taxon>Sphingobacteriales</taxon>
        <taxon>Sphingobacteriaceae</taxon>
        <taxon>Solitalea</taxon>
    </lineage>
</organism>
<proteinExistence type="predicted"/>
<dbReference type="GO" id="GO:0030313">
    <property type="term" value="C:cell envelope"/>
    <property type="evidence" value="ECO:0007669"/>
    <property type="project" value="UniProtKB-SubCell"/>
</dbReference>
<evidence type="ECO:0000256" key="1">
    <source>
        <dbReference type="ARBA" id="ARBA00004196"/>
    </source>
</evidence>
<dbReference type="EMBL" id="PQVF01000003">
    <property type="protein sequence ID" value="POY37885.1"/>
    <property type="molecule type" value="Genomic_DNA"/>
</dbReference>